<keyword evidence="1" id="KW-0479">Metal-binding</keyword>
<evidence type="ECO:0000313" key="5">
    <source>
        <dbReference type="Proteomes" id="UP000231358"/>
    </source>
</evidence>
<keyword evidence="1" id="KW-0863">Zinc-finger</keyword>
<evidence type="ECO:0000259" key="3">
    <source>
        <dbReference type="PROSITE" id="PS50157"/>
    </source>
</evidence>
<dbReference type="InterPro" id="IPR013087">
    <property type="entry name" value="Znf_C2H2_type"/>
</dbReference>
<keyword evidence="1" id="KW-0862">Zinc</keyword>
<dbReference type="Gene3D" id="3.30.160.60">
    <property type="entry name" value="Classic Zinc Finger"/>
    <property type="match status" value="1"/>
</dbReference>
<dbReference type="PROSITE" id="PS50157">
    <property type="entry name" value="ZINC_FINGER_C2H2_2"/>
    <property type="match status" value="1"/>
</dbReference>
<organism evidence="4 5">
    <name type="scientific">Aspergillus arachidicola</name>
    <dbReference type="NCBI Taxonomy" id="656916"/>
    <lineage>
        <taxon>Eukaryota</taxon>
        <taxon>Fungi</taxon>
        <taxon>Dikarya</taxon>
        <taxon>Ascomycota</taxon>
        <taxon>Pezizomycotina</taxon>
        <taxon>Eurotiomycetes</taxon>
        <taxon>Eurotiomycetidae</taxon>
        <taxon>Eurotiales</taxon>
        <taxon>Aspergillaceae</taxon>
        <taxon>Aspergillus</taxon>
        <taxon>Aspergillus subgen. Circumdati</taxon>
    </lineage>
</organism>
<dbReference type="AlphaFoldDB" id="A0A2G7G9F5"/>
<feature type="region of interest" description="Disordered" evidence="2">
    <location>
        <begin position="46"/>
        <end position="90"/>
    </location>
</feature>
<protein>
    <submittedName>
        <fullName evidence="4">C2H2 finger domain protein</fullName>
    </submittedName>
</protein>
<evidence type="ECO:0000256" key="2">
    <source>
        <dbReference type="SAM" id="MobiDB-lite"/>
    </source>
</evidence>
<feature type="domain" description="C2H2-type" evidence="3">
    <location>
        <begin position="202"/>
        <end position="224"/>
    </location>
</feature>
<keyword evidence="5" id="KW-1185">Reference proteome</keyword>
<dbReference type="SMART" id="SM00355">
    <property type="entry name" value="ZnF_C2H2"/>
    <property type="match status" value="2"/>
</dbReference>
<reference evidence="4 5" key="1">
    <citation type="submission" date="2017-05" db="EMBL/GenBank/DDBJ databases">
        <title>Genome sequence for an aflatoxigenic pathogen of Argentinian peanut, Aspergillus arachidicola.</title>
        <authorList>
            <person name="Moore G."/>
            <person name="Beltz S.B."/>
            <person name="Mack B.M."/>
        </authorList>
    </citation>
    <scope>NUCLEOTIDE SEQUENCE [LARGE SCALE GENOMIC DNA]</scope>
    <source>
        <strain evidence="4 5">CBS 117610</strain>
    </source>
</reference>
<comment type="caution">
    <text evidence="4">The sequence shown here is derived from an EMBL/GenBank/DDBJ whole genome shotgun (WGS) entry which is preliminary data.</text>
</comment>
<sequence length="276" mass="31143">MSYAHTVGLAPLRNATIVEISLTDDDYYCMRFRVQTRLARVWRSEIRSDQEKRSPKQQSEPPCGSRSSKNPHAAACPPMEHSYSTSSEESMQSPMGYYDMYSMASNDFELYHAQSNASSYSSSYPSSNYSYSSFGSSYDSGSFEASSYDSTPYEFTTPPPVYCPPDLNPHPPAQVAPVEEIPYPPLETHYTPCETAKPVKPYVCECGRAFTRPADLKRHESSVHNPVFQDCPVQGCIRKDSNGFPRRDHLIEHLRSYHHLNVPKRRAATKRVAKAA</sequence>
<evidence type="ECO:0000313" key="4">
    <source>
        <dbReference type="EMBL" id="PIG89235.1"/>
    </source>
</evidence>
<evidence type="ECO:0000256" key="1">
    <source>
        <dbReference type="PROSITE-ProRule" id="PRU00042"/>
    </source>
</evidence>
<feature type="compositionally biased region" description="Polar residues" evidence="2">
    <location>
        <begin position="56"/>
        <end position="70"/>
    </location>
</feature>
<dbReference type="EMBL" id="NEXV01000072">
    <property type="protein sequence ID" value="PIG89235.1"/>
    <property type="molecule type" value="Genomic_DNA"/>
</dbReference>
<dbReference type="GO" id="GO:0008270">
    <property type="term" value="F:zinc ion binding"/>
    <property type="evidence" value="ECO:0007669"/>
    <property type="project" value="UniProtKB-KW"/>
</dbReference>
<gene>
    <name evidence="4" type="ORF">AARAC_010383</name>
</gene>
<feature type="compositionally biased region" description="Low complexity" evidence="2">
    <location>
        <begin position="79"/>
        <end position="90"/>
    </location>
</feature>
<dbReference type="Proteomes" id="UP000231358">
    <property type="component" value="Unassembled WGS sequence"/>
</dbReference>
<accession>A0A2G7G9F5</accession>
<proteinExistence type="predicted"/>
<name>A0A2G7G9F5_9EURO</name>